<evidence type="ECO:0000256" key="3">
    <source>
        <dbReference type="ARBA" id="ARBA00022723"/>
    </source>
</evidence>
<sequence length="776" mass="90535">MLSFANRNLIKYTNVLFKTIINRSTVTPIRLITTNNRRNNNYNNNNNNNINISINNNNNYKNNKYKNNNNNKNFISNEKKGSNRSNINVGLLNIPELVTLQGWPNILKKAIDNIDHIYSRLLPVRIKDNSTLTQLKEALYLFDEISKQICNFMDAAQFVRYATPDNPNREAISALNGMSEYLQKLNEDFDLYNILIVVRNHRLYDQLPDDHKVFISEMIRESELNGINLKFKKRQELSKIKELISDHGIEFVNTSARNSTSTTKLNVPFSYLTDHLPQEYIMRFPTKRQDGIVPLVATEYMMDGILRYIPDPKIRESAIKLQSVSDNYNYICLNLVELIKQRFLLGNELGFPNFSTYELQNKLLNTPSKVNEFLKSLSKKYKEKSDKELNKLIEIKKRIEPDNPDNDKIFTYDLQFYRNQVLNEFYKTHSLDDVSEYFTLGNVLNGLNLLVNKLFDAKLVFVEMGKDEGWNPYVSKLQLLRNDEAETLIGTIYLDPWKGREKAVGGVNHTIRLGFKKLNYLTENSNDDDADKPLDSFYNTKEYELPISIISCPLEQNNLNEQFESRLEHKDVEVLFHEFGHALHILMSRCNFQHLCGTRGPIDFVEIPSTLMENFCWDEDFLQQFAINSKGEPIPIEMIRTLKKIRSLFEGIDTQEQIAYAMFDLNLHSITTSTNRFGIDDNNKSLPQVLTEIYQEYSGIHGRVSNKFLIHFNHLYFYGSTYYSYLLAKNYSNNIWENHFGSGKQLTLEKGRYFQQNFLRPGFSQTPLSILNKFIK</sequence>
<evidence type="ECO:0000259" key="9">
    <source>
        <dbReference type="Pfam" id="PF01432"/>
    </source>
</evidence>
<evidence type="ECO:0000256" key="4">
    <source>
        <dbReference type="ARBA" id="ARBA00022801"/>
    </source>
</evidence>
<dbReference type="SUPFAM" id="SSF55486">
    <property type="entry name" value="Metalloproteases ('zincins'), catalytic domain"/>
    <property type="match status" value="1"/>
</dbReference>
<keyword evidence="6 7" id="KW-0482">Metalloprotease</keyword>
<dbReference type="InterPro" id="IPR001567">
    <property type="entry name" value="Pept_M3A_M3B_dom"/>
</dbReference>
<dbReference type="GO" id="GO:0006518">
    <property type="term" value="P:peptide metabolic process"/>
    <property type="evidence" value="ECO:0007669"/>
    <property type="project" value="TreeGrafter"/>
</dbReference>
<evidence type="ECO:0000256" key="5">
    <source>
        <dbReference type="ARBA" id="ARBA00022833"/>
    </source>
</evidence>
<keyword evidence="4 7" id="KW-0378">Hydrolase</keyword>
<organism evidence="10 11">
    <name type="scientific">Dictyostelium firmibasis</name>
    <dbReference type="NCBI Taxonomy" id="79012"/>
    <lineage>
        <taxon>Eukaryota</taxon>
        <taxon>Amoebozoa</taxon>
        <taxon>Evosea</taxon>
        <taxon>Eumycetozoa</taxon>
        <taxon>Dictyostelia</taxon>
        <taxon>Dictyosteliales</taxon>
        <taxon>Dictyosteliaceae</taxon>
        <taxon>Dictyostelium</taxon>
    </lineage>
</organism>
<accession>A0AAN7U0Y1</accession>
<evidence type="ECO:0000256" key="7">
    <source>
        <dbReference type="RuleBase" id="RU003435"/>
    </source>
</evidence>
<dbReference type="AlphaFoldDB" id="A0AAN7U0Y1"/>
<dbReference type="Gene3D" id="1.10.1370.10">
    <property type="entry name" value="Neurolysin, domain 3"/>
    <property type="match status" value="1"/>
</dbReference>
<gene>
    <name evidence="10" type="ORF">RB653_008885</name>
</gene>
<reference evidence="10 11" key="1">
    <citation type="submission" date="2023-11" db="EMBL/GenBank/DDBJ databases">
        <title>Dfirmibasis_genome.</title>
        <authorList>
            <person name="Edelbroek B."/>
            <person name="Kjellin J."/>
            <person name="Jerlstrom-Hultqvist J."/>
            <person name="Soderbom F."/>
        </authorList>
    </citation>
    <scope>NUCLEOTIDE SEQUENCE [LARGE SCALE GENOMIC DNA]</scope>
    <source>
        <strain evidence="10 11">TNS-C-14</strain>
    </source>
</reference>
<name>A0AAN7U0Y1_9MYCE</name>
<evidence type="ECO:0000313" key="11">
    <source>
        <dbReference type="Proteomes" id="UP001344447"/>
    </source>
</evidence>
<evidence type="ECO:0000256" key="8">
    <source>
        <dbReference type="SAM" id="MobiDB-lite"/>
    </source>
</evidence>
<dbReference type="GO" id="GO:0005739">
    <property type="term" value="C:mitochondrion"/>
    <property type="evidence" value="ECO:0007669"/>
    <property type="project" value="TreeGrafter"/>
</dbReference>
<evidence type="ECO:0000256" key="2">
    <source>
        <dbReference type="ARBA" id="ARBA00022670"/>
    </source>
</evidence>
<protein>
    <recommendedName>
        <fullName evidence="9">Peptidase M3A/M3B catalytic domain-containing protein</fullName>
    </recommendedName>
</protein>
<dbReference type="InterPro" id="IPR024079">
    <property type="entry name" value="MetalloPept_cat_dom_sf"/>
</dbReference>
<keyword evidence="11" id="KW-1185">Reference proteome</keyword>
<comment type="caution">
    <text evidence="10">The sequence shown here is derived from an EMBL/GenBank/DDBJ whole genome shotgun (WGS) entry which is preliminary data.</text>
</comment>
<evidence type="ECO:0000313" key="10">
    <source>
        <dbReference type="EMBL" id="KAK5579206.1"/>
    </source>
</evidence>
<dbReference type="GO" id="GO:0006627">
    <property type="term" value="P:protein processing involved in protein targeting to mitochondrion"/>
    <property type="evidence" value="ECO:0007669"/>
    <property type="project" value="TreeGrafter"/>
</dbReference>
<evidence type="ECO:0000256" key="1">
    <source>
        <dbReference type="ARBA" id="ARBA00006040"/>
    </source>
</evidence>
<dbReference type="GO" id="GO:0004222">
    <property type="term" value="F:metalloendopeptidase activity"/>
    <property type="evidence" value="ECO:0007669"/>
    <property type="project" value="InterPro"/>
</dbReference>
<dbReference type="Proteomes" id="UP001344447">
    <property type="component" value="Unassembled WGS sequence"/>
</dbReference>
<dbReference type="InterPro" id="IPR045090">
    <property type="entry name" value="Pept_M3A_M3B"/>
</dbReference>
<proteinExistence type="inferred from homology"/>
<dbReference type="PANTHER" id="PTHR11804">
    <property type="entry name" value="PROTEASE M3 THIMET OLIGOPEPTIDASE-RELATED"/>
    <property type="match status" value="1"/>
</dbReference>
<dbReference type="InterPro" id="IPR024077">
    <property type="entry name" value="Neurolysin/TOP_dom2"/>
</dbReference>
<keyword evidence="5 7" id="KW-0862">Zinc</keyword>
<dbReference type="Pfam" id="PF01432">
    <property type="entry name" value="Peptidase_M3"/>
    <property type="match status" value="1"/>
</dbReference>
<dbReference type="Gene3D" id="3.40.390.10">
    <property type="entry name" value="Collagenase (Catalytic Domain)"/>
    <property type="match status" value="1"/>
</dbReference>
<comment type="cofactor">
    <cofactor evidence="7">
        <name>Zn(2+)</name>
        <dbReference type="ChEBI" id="CHEBI:29105"/>
    </cofactor>
    <text evidence="7">Binds 1 zinc ion.</text>
</comment>
<feature type="domain" description="Peptidase M3A/M3B catalytic" evidence="9">
    <location>
        <begin position="306"/>
        <end position="774"/>
    </location>
</feature>
<evidence type="ECO:0000256" key="6">
    <source>
        <dbReference type="ARBA" id="ARBA00023049"/>
    </source>
</evidence>
<feature type="region of interest" description="Disordered" evidence="8">
    <location>
        <begin position="39"/>
        <end position="61"/>
    </location>
</feature>
<dbReference type="EMBL" id="JAVFKY010000003">
    <property type="protein sequence ID" value="KAK5579206.1"/>
    <property type="molecule type" value="Genomic_DNA"/>
</dbReference>
<comment type="similarity">
    <text evidence="1 7">Belongs to the peptidase M3 family.</text>
</comment>
<dbReference type="GO" id="GO:0046872">
    <property type="term" value="F:metal ion binding"/>
    <property type="evidence" value="ECO:0007669"/>
    <property type="project" value="UniProtKB-UniRule"/>
</dbReference>
<keyword evidence="2 7" id="KW-0645">Protease</keyword>
<dbReference type="PANTHER" id="PTHR11804:SF79">
    <property type="entry name" value="MITOCHONDRIAL INTERMEDIATE PEPTIDASE"/>
    <property type="match status" value="1"/>
</dbReference>
<keyword evidence="3 7" id="KW-0479">Metal-binding</keyword>